<organism evidence="2 3">
    <name type="scientific">Liparis tanakae</name>
    <name type="common">Tanaka's snailfish</name>
    <dbReference type="NCBI Taxonomy" id="230148"/>
    <lineage>
        <taxon>Eukaryota</taxon>
        <taxon>Metazoa</taxon>
        <taxon>Chordata</taxon>
        <taxon>Craniata</taxon>
        <taxon>Vertebrata</taxon>
        <taxon>Euteleostomi</taxon>
        <taxon>Actinopterygii</taxon>
        <taxon>Neopterygii</taxon>
        <taxon>Teleostei</taxon>
        <taxon>Neoteleostei</taxon>
        <taxon>Acanthomorphata</taxon>
        <taxon>Eupercaria</taxon>
        <taxon>Perciformes</taxon>
        <taxon>Cottioidei</taxon>
        <taxon>Cottales</taxon>
        <taxon>Liparidae</taxon>
        <taxon>Liparis</taxon>
    </lineage>
</organism>
<keyword evidence="3" id="KW-1185">Reference proteome</keyword>
<dbReference type="EMBL" id="SRLO01000278">
    <property type="protein sequence ID" value="TNN63237.1"/>
    <property type="molecule type" value="Genomic_DNA"/>
</dbReference>
<feature type="compositionally biased region" description="Polar residues" evidence="1">
    <location>
        <begin position="1"/>
        <end position="10"/>
    </location>
</feature>
<feature type="region of interest" description="Disordered" evidence="1">
    <location>
        <begin position="51"/>
        <end position="95"/>
    </location>
</feature>
<feature type="compositionally biased region" description="Acidic residues" evidence="1">
    <location>
        <begin position="56"/>
        <end position="72"/>
    </location>
</feature>
<comment type="caution">
    <text evidence="2">The sequence shown here is derived from an EMBL/GenBank/DDBJ whole genome shotgun (WGS) entry which is preliminary data.</text>
</comment>
<evidence type="ECO:0000256" key="1">
    <source>
        <dbReference type="SAM" id="MobiDB-lite"/>
    </source>
</evidence>
<name>A0A4Z2HBH1_9TELE</name>
<proteinExistence type="predicted"/>
<protein>
    <submittedName>
        <fullName evidence="2">Uncharacterized protein</fullName>
    </submittedName>
</protein>
<dbReference type="Proteomes" id="UP000314294">
    <property type="component" value="Unassembled WGS sequence"/>
</dbReference>
<feature type="region of interest" description="Disordered" evidence="1">
    <location>
        <begin position="1"/>
        <end position="33"/>
    </location>
</feature>
<gene>
    <name evidence="2" type="ORF">EYF80_026580</name>
</gene>
<reference evidence="2 3" key="1">
    <citation type="submission" date="2019-03" db="EMBL/GenBank/DDBJ databases">
        <title>First draft genome of Liparis tanakae, snailfish: a comprehensive survey of snailfish specific genes.</title>
        <authorList>
            <person name="Kim W."/>
            <person name="Song I."/>
            <person name="Jeong J.-H."/>
            <person name="Kim D."/>
            <person name="Kim S."/>
            <person name="Ryu S."/>
            <person name="Song J.Y."/>
            <person name="Lee S.K."/>
        </authorList>
    </citation>
    <scope>NUCLEOTIDE SEQUENCE [LARGE SCALE GENOMIC DNA]</scope>
    <source>
        <tissue evidence="2">Muscle</tissue>
    </source>
</reference>
<evidence type="ECO:0000313" key="2">
    <source>
        <dbReference type="EMBL" id="TNN63237.1"/>
    </source>
</evidence>
<evidence type="ECO:0000313" key="3">
    <source>
        <dbReference type="Proteomes" id="UP000314294"/>
    </source>
</evidence>
<accession>A0A4Z2HBH1</accession>
<dbReference type="AlphaFoldDB" id="A0A4Z2HBH1"/>
<sequence>MQGFETSATGGLNADLGSFFPQRGHNGARELSIGPIDNNDIIVIKEMLNVERRGEEEEQEEEEGVAEEEEEAEARRTGGVGGCRCERTGRSGVTE</sequence>